<evidence type="ECO:0000256" key="1">
    <source>
        <dbReference type="SAM" id="MobiDB-lite"/>
    </source>
</evidence>
<evidence type="ECO:0000256" key="2">
    <source>
        <dbReference type="SAM" id="Phobius"/>
    </source>
</evidence>
<protein>
    <submittedName>
        <fullName evidence="3">Uncharacterized protein</fullName>
    </submittedName>
</protein>
<organism evidence="3">
    <name type="scientific">Notodromas monacha</name>
    <dbReference type="NCBI Taxonomy" id="399045"/>
    <lineage>
        <taxon>Eukaryota</taxon>
        <taxon>Metazoa</taxon>
        <taxon>Ecdysozoa</taxon>
        <taxon>Arthropoda</taxon>
        <taxon>Crustacea</taxon>
        <taxon>Oligostraca</taxon>
        <taxon>Ostracoda</taxon>
        <taxon>Podocopa</taxon>
        <taxon>Podocopida</taxon>
        <taxon>Cypridocopina</taxon>
        <taxon>Cypridoidea</taxon>
        <taxon>Cyprididae</taxon>
        <taxon>Notodromas</taxon>
    </lineage>
</organism>
<feature type="transmembrane region" description="Helical" evidence="2">
    <location>
        <begin position="37"/>
        <end position="58"/>
    </location>
</feature>
<name>A0A7R9BYT2_9CRUS</name>
<dbReference type="AlphaFoldDB" id="A0A7R9BYT2"/>
<feature type="region of interest" description="Disordered" evidence="1">
    <location>
        <begin position="611"/>
        <end position="645"/>
    </location>
</feature>
<dbReference type="EMBL" id="CAJPEX010003871">
    <property type="protein sequence ID" value="CAG0922615.1"/>
    <property type="molecule type" value="Genomic_DNA"/>
</dbReference>
<sequence length="752" mass="84052">MYMSDTTPQVRQYVVNDLATPPWRREATGGSRRNSQLFLPVLLVSLCPTISSLFCFWGSDLCEAELGKNTGRFCDFRMGRSDAGPTVHVRTRRDPVVDFCRNWCPPLVGDGKRKTVYMRFGTFLALPFALCAGLYFHHNRGPSEKMKHYYKRLDQIYDYDDDEHTESGWNKSSWFLLTMSVLVVVVYAFRSVIRRKPELIPGSGIAEGLRQWATPSPSANSPLPPSGDTVTNLGFGAGQTSPTLLNPEFHQRRLGSFIVQIYLMKGSRTPIKTSNLGYLSSFLLNADVFLSTLQDGFRQYYSYTPSTKARLEHLCPRCYGHWQSQHQQWHAPHDQLHNNCHNLREETASETGEKTPVTLDDTVDQEPELCDACHNVFEPFDTPVKKEEGCGCGCGKKPSSNNRSHSIMSTPVSNFLGIQKMDPMFNLPGQGQVISSIQSFPMDKLGELAEILTPEQIAELCSTIGIGNMLSILKSSCNISTLAQLFLDSAKEELVAVVTQVDPMETVELLSQGPDLFKVLLSSLGSASLVHCLKALGGSTFVNLLRKLTVHGVTAMMAHLGTALFIKSVTGMGANAIANVIKSQGIEKAAEYIRLNDRVILHDSMPKIPEKEAQAEEANNRKSTCDSKESNQFDVDNNSQQEENVNKLVSNPTIADSTSQPKLECPFAFKIVQVLAPLQWCSTKRVSDGVIGPQLQQHMDYMWAVELTGHMEREHKENKVARMQFDRLAENFASALHDFQEYQRDIVTQERT</sequence>
<evidence type="ECO:0000313" key="3">
    <source>
        <dbReference type="EMBL" id="CAD7282463.1"/>
    </source>
</evidence>
<feature type="compositionally biased region" description="Polar residues" evidence="1">
    <location>
        <begin position="632"/>
        <end position="645"/>
    </location>
</feature>
<keyword evidence="2" id="KW-1133">Transmembrane helix</keyword>
<keyword evidence="2" id="KW-0472">Membrane</keyword>
<gene>
    <name evidence="3" type="ORF">NMOB1V02_LOCUS10087</name>
</gene>
<feature type="transmembrane region" description="Helical" evidence="2">
    <location>
        <begin position="174"/>
        <end position="193"/>
    </location>
</feature>
<keyword evidence="4" id="KW-1185">Reference proteome</keyword>
<dbReference type="Proteomes" id="UP000678499">
    <property type="component" value="Unassembled WGS sequence"/>
</dbReference>
<dbReference type="EMBL" id="OA885908">
    <property type="protein sequence ID" value="CAD7282463.1"/>
    <property type="molecule type" value="Genomic_DNA"/>
</dbReference>
<feature type="compositionally biased region" description="Basic and acidic residues" evidence="1">
    <location>
        <begin position="611"/>
        <end position="631"/>
    </location>
</feature>
<evidence type="ECO:0000313" key="4">
    <source>
        <dbReference type="Proteomes" id="UP000678499"/>
    </source>
</evidence>
<keyword evidence="2" id="KW-0812">Transmembrane</keyword>
<accession>A0A7R9BYT2</accession>
<proteinExistence type="predicted"/>
<reference evidence="3" key="1">
    <citation type="submission" date="2020-11" db="EMBL/GenBank/DDBJ databases">
        <authorList>
            <person name="Tran Van P."/>
        </authorList>
    </citation>
    <scope>NUCLEOTIDE SEQUENCE</scope>
</reference>
<feature type="non-terminal residue" evidence="3">
    <location>
        <position position="752"/>
    </location>
</feature>
<feature type="transmembrane region" description="Helical" evidence="2">
    <location>
        <begin position="116"/>
        <end position="136"/>
    </location>
</feature>